<name>A0ABD0R384_CIRMR</name>
<evidence type="ECO:0000313" key="2">
    <source>
        <dbReference type="Proteomes" id="UP001529510"/>
    </source>
</evidence>
<protein>
    <submittedName>
        <fullName evidence="1">Uncharacterized protein</fullName>
    </submittedName>
</protein>
<sequence length="100" mass="11118">MISTGLLALLKPHALKRSLPQICFAHLSSLRRQHENKTTAFCQPGPCFNKSDDHKQRTWPALLAGHNCGRFFSLTPAGIVNAAPASVQPYLRLMRLDKPI</sequence>
<dbReference type="AlphaFoldDB" id="A0ABD0R384"/>
<dbReference type="EMBL" id="JAMKFB020000005">
    <property type="protein sequence ID" value="KAL0192778.1"/>
    <property type="molecule type" value="Genomic_DNA"/>
</dbReference>
<gene>
    <name evidence="1" type="ORF">M9458_011074</name>
</gene>
<comment type="caution">
    <text evidence="1">The sequence shown here is derived from an EMBL/GenBank/DDBJ whole genome shotgun (WGS) entry which is preliminary data.</text>
</comment>
<organism evidence="1 2">
    <name type="scientific">Cirrhinus mrigala</name>
    <name type="common">Mrigala</name>
    <dbReference type="NCBI Taxonomy" id="683832"/>
    <lineage>
        <taxon>Eukaryota</taxon>
        <taxon>Metazoa</taxon>
        <taxon>Chordata</taxon>
        <taxon>Craniata</taxon>
        <taxon>Vertebrata</taxon>
        <taxon>Euteleostomi</taxon>
        <taxon>Actinopterygii</taxon>
        <taxon>Neopterygii</taxon>
        <taxon>Teleostei</taxon>
        <taxon>Ostariophysi</taxon>
        <taxon>Cypriniformes</taxon>
        <taxon>Cyprinidae</taxon>
        <taxon>Labeoninae</taxon>
        <taxon>Labeonini</taxon>
        <taxon>Cirrhinus</taxon>
    </lineage>
</organism>
<proteinExistence type="predicted"/>
<dbReference type="Proteomes" id="UP001529510">
    <property type="component" value="Unassembled WGS sequence"/>
</dbReference>
<evidence type="ECO:0000313" key="1">
    <source>
        <dbReference type="EMBL" id="KAL0192778.1"/>
    </source>
</evidence>
<reference evidence="1 2" key="1">
    <citation type="submission" date="2024-05" db="EMBL/GenBank/DDBJ databases">
        <title>Genome sequencing and assembly of Indian major carp, Cirrhinus mrigala (Hamilton, 1822).</title>
        <authorList>
            <person name="Mohindra V."/>
            <person name="Chowdhury L.M."/>
            <person name="Lal K."/>
            <person name="Jena J.K."/>
        </authorList>
    </citation>
    <scope>NUCLEOTIDE SEQUENCE [LARGE SCALE GENOMIC DNA]</scope>
    <source>
        <strain evidence="1">CM1030</strain>
        <tissue evidence="1">Blood</tissue>
    </source>
</reference>
<feature type="non-terminal residue" evidence="1">
    <location>
        <position position="100"/>
    </location>
</feature>
<keyword evidence="2" id="KW-1185">Reference proteome</keyword>
<accession>A0ABD0R384</accession>